<dbReference type="EMBL" id="CP093033">
    <property type="protein sequence ID" value="UNF28697.1"/>
    <property type="molecule type" value="Genomic_DNA"/>
</dbReference>
<proteinExistence type="predicted"/>
<keyword evidence="2" id="KW-1185">Reference proteome</keyword>
<evidence type="ECO:0000313" key="1">
    <source>
        <dbReference type="EMBL" id="UNF28697.1"/>
    </source>
</evidence>
<dbReference type="RefSeq" id="WP_241435944.1">
    <property type="nucleotide sequence ID" value="NZ_CP031844.2"/>
</dbReference>
<sequence length="60" mass="6890">MEVVFIPSSVMKYSVSGDKLLSGLWGWRYSDVVFENSNISFHGCKIREGTLKERPPQRNI</sequence>
<evidence type="ECO:0000313" key="2">
    <source>
        <dbReference type="Proteomes" id="UP000829580"/>
    </source>
</evidence>
<organism evidence="1 2">
    <name type="scientific">Bartonella krasnovii</name>
    <dbReference type="NCBI Taxonomy" id="2267275"/>
    <lineage>
        <taxon>Bacteria</taxon>
        <taxon>Pseudomonadati</taxon>
        <taxon>Pseudomonadota</taxon>
        <taxon>Alphaproteobacteria</taxon>
        <taxon>Hyphomicrobiales</taxon>
        <taxon>Bartonellaceae</taxon>
        <taxon>Bartonella</taxon>
    </lineage>
</organism>
<accession>A0ABY3VTJ6</accession>
<dbReference type="Proteomes" id="UP000829580">
    <property type="component" value="Chromosome"/>
</dbReference>
<reference evidence="1 2" key="1">
    <citation type="submission" date="2022-02" db="EMBL/GenBank/DDBJ databases">
        <title>Genomic structural plasticity of rodent-associated Bartonella in nature.</title>
        <authorList>
            <person name="Sousa K.C.M."/>
            <person name="Gutierrez R."/>
            <person name="Yahalomi D."/>
            <person name="Shalit T."/>
            <person name="Markus B."/>
            <person name="Nachum-Biala Y."/>
            <person name="Hawlena H."/>
            <person name="Marcos-Hadad E."/>
            <person name="Hazkani-Covo E."/>
            <person name="Neves H.R."/>
            <person name="Covo S."/>
            <person name="Harrus S."/>
        </authorList>
    </citation>
    <scope>NUCLEOTIDE SEQUENCE [LARGE SCALE GENOMIC DNA]</scope>
    <source>
        <strain evidence="1 2">B35_1_2</strain>
    </source>
</reference>
<name>A0ABY3VTJ6_9HYPH</name>
<gene>
    <name evidence="1" type="ORF">MNL13_05595</name>
</gene>
<dbReference type="GeneID" id="71201857"/>
<protein>
    <submittedName>
        <fullName evidence="1">Uncharacterized protein</fullName>
    </submittedName>
</protein>